<dbReference type="EMBL" id="SMRT01000017">
    <property type="protein sequence ID" value="TDF93259.1"/>
    <property type="molecule type" value="Genomic_DNA"/>
</dbReference>
<keyword evidence="5" id="KW-0449">Lipoprotein</keyword>
<dbReference type="SUPFAM" id="SSF53850">
    <property type="entry name" value="Periplasmic binding protein-like II"/>
    <property type="match status" value="1"/>
</dbReference>
<dbReference type="Proteomes" id="UP000295636">
    <property type="component" value="Unassembled WGS sequence"/>
</dbReference>
<evidence type="ECO:0000256" key="4">
    <source>
        <dbReference type="ARBA" id="ARBA00023139"/>
    </source>
</evidence>
<dbReference type="PANTHER" id="PTHR43649">
    <property type="entry name" value="ARABINOSE-BINDING PROTEIN-RELATED"/>
    <property type="match status" value="1"/>
</dbReference>
<gene>
    <name evidence="7" type="ORF">E1757_27640</name>
</gene>
<dbReference type="CDD" id="cd13580">
    <property type="entry name" value="PBP2_AlgQ_like_1"/>
    <property type="match status" value="1"/>
</dbReference>
<keyword evidence="2" id="KW-0732">Signal</keyword>
<dbReference type="PANTHER" id="PTHR43649:SF33">
    <property type="entry name" value="POLYGALACTURONAN_RHAMNOGALACTURONAN-BINDING PROTEIN YTCQ"/>
    <property type="match status" value="1"/>
</dbReference>
<sequence>MLIVQHISKGDTVMRRWLKLSVAMALTASMAAGCSGGGTQPQAGSKPADSGKEADPLSEKIGITIMAPAYEGGGWPDKHPVIDELNKKLNIDLKIQWVPSDNYNEKMGVMAASNSFPDVFRLDINDFLKWRDKGVFLDVKPLLSSYPNLTKYLSQEALEIGNPKGKIFALPNYTPETRETLLIRKDWLEKLNLKPPTTLDELYNVAKAFAKNDPDGNGKDDTIGYTFAISNNRSFSRSADPIRFAFGLANEWKDSGGSLIPWQTQTKELKDFLSYLHKMYAEGILDKDFALNKGQDPDFKFEANKVGFVDVPATNIYSSGLPNLKKIVPNADVIQLAPPKGPTGLQGNTTYAVTNKVVINAKIDKKKQDRIMMLMDYMLSDEGNKLIKFGVEGTHYKKNGDKYEKLDAQDKDRPFLISYWLFRRFDPLTTIKLWDDQEMVKKVTALFDENKKYAVVNKGAGLYSETFAKSGASLDQKLMGEMVKVIIGEQPVDAIDKAVEDWKKGGGDKIIAEINEQYKNSK</sequence>
<organism evidence="7 8">
    <name type="scientific">Paenibacillus piri</name>
    <dbReference type="NCBI Taxonomy" id="2547395"/>
    <lineage>
        <taxon>Bacteria</taxon>
        <taxon>Bacillati</taxon>
        <taxon>Bacillota</taxon>
        <taxon>Bacilli</taxon>
        <taxon>Bacillales</taxon>
        <taxon>Paenibacillaceae</taxon>
        <taxon>Paenibacillus</taxon>
    </lineage>
</organism>
<dbReference type="AlphaFoldDB" id="A0A4R5KD41"/>
<dbReference type="InterPro" id="IPR050490">
    <property type="entry name" value="Bact_solute-bd_prot1"/>
</dbReference>
<accession>A0A4R5KD41</accession>
<dbReference type="InterPro" id="IPR006059">
    <property type="entry name" value="SBP"/>
</dbReference>
<proteinExistence type="predicted"/>
<evidence type="ECO:0000256" key="1">
    <source>
        <dbReference type="ARBA" id="ARBA00022475"/>
    </source>
</evidence>
<dbReference type="Gene3D" id="3.40.190.10">
    <property type="entry name" value="Periplasmic binding protein-like II"/>
    <property type="match status" value="2"/>
</dbReference>
<evidence type="ECO:0000256" key="5">
    <source>
        <dbReference type="ARBA" id="ARBA00023288"/>
    </source>
</evidence>
<reference evidence="7 8" key="1">
    <citation type="submission" date="2019-03" db="EMBL/GenBank/DDBJ databases">
        <title>This is whole genome sequence of Paenibacillus sp MS74 strain.</title>
        <authorList>
            <person name="Trinh H.N."/>
        </authorList>
    </citation>
    <scope>NUCLEOTIDE SEQUENCE [LARGE SCALE GENOMIC DNA]</scope>
    <source>
        <strain evidence="7 8">MS74</strain>
    </source>
</reference>
<feature type="region of interest" description="Disordered" evidence="6">
    <location>
        <begin position="34"/>
        <end position="55"/>
    </location>
</feature>
<comment type="caution">
    <text evidence="7">The sequence shown here is derived from an EMBL/GenBank/DDBJ whole genome shotgun (WGS) entry which is preliminary data.</text>
</comment>
<keyword evidence="4" id="KW-0564">Palmitate</keyword>
<protein>
    <submittedName>
        <fullName evidence="7">Extracellular solute-binding protein</fullName>
    </submittedName>
</protein>
<keyword evidence="1" id="KW-1003">Cell membrane</keyword>
<keyword evidence="3" id="KW-0472">Membrane</keyword>
<dbReference type="OrthoDB" id="9787283at2"/>
<evidence type="ECO:0000313" key="7">
    <source>
        <dbReference type="EMBL" id="TDF93259.1"/>
    </source>
</evidence>
<keyword evidence="8" id="KW-1185">Reference proteome</keyword>
<dbReference type="Pfam" id="PF13416">
    <property type="entry name" value="SBP_bac_8"/>
    <property type="match status" value="1"/>
</dbReference>
<name>A0A4R5KD41_9BACL</name>
<evidence type="ECO:0000313" key="8">
    <source>
        <dbReference type="Proteomes" id="UP000295636"/>
    </source>
</evidence>
<evidence type="ECO:0000256" key="6">
    <source>
        <dbReference type="SAM" id="MobiDB-lite"/>
    </source>
</evidence>
<evidence type="ECO:0000256" key="2">
    <source>
        <dbReference type="ARBA" id="ARBA00022729"/>
    </source>
</evidence>
<evidence type="ECO:0000256" key="3">
    <source>
        <dbReference type="ARBA" id="ARBA00023136"/>
    </source>
</evidence>